<dbReference type="HOGENOM" id="CLU_045566_0_0_1"/>
<accession>A0A0C9VZ52</accession>
<sequence>MSSRTGILPMRSGPYSEVDTSDAEFQRAVSRFLAVKDQTFAVSGSIPISETEPTTLFFRTTGISHALPFPLRPDALNQLPALNVLLAACEPDLEEDGSDASEGSKHDPPLVWPSKLPFSTTFDLASHPVLDTIKMALLNKHYPGTYLYAVRDKFEIFLAGSRTGPRQDVPKPSRIRDGSHLVASVVITLPVPHRGGALVVRNPDGGEERFYPTNQNKPGDKTLHWTAYLADCEHEVEFVEQGCRMAMSYGVYMKSFGPAGPRPEPLFSPNEKLLGSLSALVRLSKDRTLGVYLTGGYDCSPADVLADSLVPHLKCSDATLYHALKAFKVIVELRWVALGHVWPADRTVQLKTDDFENTASLMRQKLSYTYGAPSKSSMHRAGRQRRRSVAGSVASYDGSSNMGALGISGIGGRGRDRHSSRYGYKVASYEVEEDEDEYLDDIIVEGGAVPLQETNIVVLTARDEGVFRCSVPAISRGELEEVQVNVLLLFYVE</sequence>
<evidence type="ECO:0000313" key="1">
    <source>
        <dbReference type="EMBL" id="KIJ43831.1"/>
    </source>
</evidence>
<dbReference type="OrthoDB" id="3166447at2759"/>
<dbReference type="Proteomes" id="UP000054279">
    <property type="component" value="Unassembled WGS sequence"/>
</dbReference>
<evidence type="ECO:0008006" key="3">
    <source>
        <dbReference type="Google" id="ProtNLM"/>
    </source>
</evidence>
<name>A0A0C9VZ52_SPHS4</name>
<organism evidence="1 2">
    <name type="scientific">Sphaerobolus stellatus (strain SS14)</name>
    <dbReference type="NCBI Taxonomy" id="990650"/>
    <lineage>
        <taxon>Eukaryota</taxon>
        <taxon>Fungi</taxon>
        <taxon>Dikarya</taxon>
        <taxon>Basidiomycota</taxon>
        <taxon>Agaricomycotina</taxon>
        <taxon>Agaricomycetes</taxon>
        <taxon>Phallomycetidae</taxon>
        <taxon>Geastrales</taxon>
        <taxon>Sphaerobolaceae</taxon>
        <taxon>Sphaerobolus</taxon>
    </lineage>
</organism>
<dbReference type="AlphaFoldDB" id="A0A0C9VZ52"/>
<gene>
    <name evidence="1" type="ORF">M422DRAFT_30696</name>
</gene>
<reference evidence="1 2" key="1">
    <citation type="submission" date="2014-06" db="EMBL/GenBank/DDBJ databases">
        <title>Evolutionary Origins and Diversification of the Mycorrhizal Mutualists.</title>
        <authorList>
            <consortium name="DOE Joint Genome Institute"/>
            <consortium name="Mycorrhizal Genomics Consortium"/>
            <person name="Kohler A."/>
            <person name="Kuo A."/>
            <person name="Nagy L.G."/>
            <person name="Floudas D."/>
            <person name="Copeland A."/>
            <person name="Barry K.W."/>
            <person name="Cichocki N."/>
            <person name="Veneault-Fourrey C."/>
            <person name="LaButti K."/>
            <person name="Lindquist E.A."/>
            <person name="Lipzen A."/>
            <person name="Lundell T."/>
            <person name="Morin E."/>
            <person name="Murat C."/>
            <person name="Riley R."/>
            <person name="Ohm R."/>
            <person name="Sun H."/>
            <person name="Tunlid A."/>
            <person name="Henrissat B."/>
            <person name="Grigoriev I.V."/>
            <person name="Hibbett D.S."/>
            <person name="Martin F."/>
        </authorList>
    </citation>
    <scope>NUCLEOTIDE SEQUENCE [LARGE SCALE GENOMIC DNA]</scope>
    <source>
        <strain evidence="1 2">SS14</strain>
    </source>
</reference>
<protein>
    <recommendedName>
        <fullName evidence="3">Fe2OG dioxygenase domain-containing protein</fullName>
    </recommendedName>
</protein>
<dbReference type="EMBL" id="KN837120">
    <property type="protein sequence ID" value="KIJ43831.1"/>
    <property type="molecule type" value="Genomic_DNA"/>
</dbReference>
<proteinExistence type="predicted"/>
<evidence type="ECO:0000313" key="2">
    <source>
        <dbReference type="Proteomes" id="UP000054279"/>
    </source>
</evidence>
<keyword evidence="2" id="KW-1185">Reference proteome</keyword>